<evidence type="ECO:0000313" key="2">
    <source>
        <dbReference type="Proteomes" id="UP000019146"/>
    </source>
</evidence>
<dbReference type="Proteomes" id="UP000019146">
    <property type="component" value="Chromosome 1"/>
</dbReference>
<dbReference type="Pfam" id="PF05973">
    <property type="entry name" value="Gp49"/>
    <property type="match status" value="1"/>
</dbReference>
<gene>
    <name evidence="1" type="ORF">K788_0003446</name>
</gene>
<dbReference type="InterPro" id="IPR035093">
    <property type="entry name" value="RelE/ParE_toxin_dom_sf"/>
</dbReference>
<dbReference type="SUPFAM" id="SSF143011">
    <property type="entry name" value="RelE-like"/>
    <property type="match status" value="1"/>
</dbReference>
<dbReference type="EMBL" id="CP012746">
    <property type="protein sequence ID" value="ALL63395.1"/>
    <property type="molecule type" value="Genomic_DNA"/>
</dbReference>
<sequence>MEAIFSMTWDVEYTDAFQAWWEGLREAERESIDAAIDLLEEAGPHLKFPRSSQIMGSQFGNLRELRIQHRSRPYRVLYAFDPRRVAVLLLGGDKTGHDRWYEQNVPRAEILYRLHLLQLTHRETSDGKKI</sequence>
<dbReference type="AlphaFoldDB" id="A0A0P0R656"/>
<evidence type="ECO:0008006" key="3">
    <source>
        <dbReference type="Google" id="ProtNLM"/>
    </source>
</evidence>
<dbReference type="Gene3D" id="3.30.2310.20">
    <property type="entry name" value="RelE-like"/>
    <property type="match status" value="1"/>
</dbReference>
<dbReference type="GeneID" id="69967654"/>
<protein>
    <recommendedName>
        <fullName evidence="3">Addiction module toxin RelE</fullName>
    </recommendedName>
</protein>
<dbReference type="RefSeq" id="WP_233451382.1">
    <property type="nucleotide sequence ID" value="NZ_CP012746.1"/>
</dbReference>
<accession>A0A0P0R656</accession>
<evidence type="ECO:0000313" key="1">
    <source>
        <dbReference type="EMBL" id="ALL63395.1"/>
    </source>
</evidence>
<dbReference type="KEGG" id="bcai:K788_0003446"/>
<organism evidence="1 2">
    <name type="scientific">Paraburkholderia caribensis MBA4</name>
    <dbReference type="NCBI Taxonomy" id="1323664"/>
    <lineage>
        <taxon>Bacteria</taxon>
        <taxon>Pseudomonadati</taxon>
        <taxon>Pseudomonadota</taxon>
        <taxon>Betaproteobacteria</taxon>
        <taxon>Burkholderiales</taxon>
        <taxon>Burkholderiaceae</taxon>
        <taxon>Paraburkholderia</taxon>
    </lineage>
</organism>
<proteinExistence type="predicted"/>
<name>A0A0P0R656_9BURK</name>
<reference evidence="1 2" key="1">
    <citation type="journal article" date="2014" name="Genome Announc.">
        <title>Draft Genome Sequence of the Haloacid-Degrading Burkholderia caribensis Strain MBA4.</title>
        <authorList>
            <person name="Pan Y."/>
            <person name="Kong K.F."/>
            <person name="Tsang J.S."/>
        </authorList>
    </citation>
    <scope>NUCLEOTIDE SEQUENCE [LARGE SCALE GENOMIC DNA]</scope>
    <source>
        <strain evidence="1 2">MBA4</strain>
    </source>
</reference>
<dbReference type="InterPro" id="IPR009241">
    <property type="entry name" value="HigB-like"/>
</dbReference>